<name>A0A0B7BAL1_9EUPU</name>
<proteinExistence type="predicted"/>
<reference evidence="1" key="1">
    <citation type="submission" date="2014-12" db="EMBL/GenBank/DDBJ databases">
        <title>Insight into the proteome of Arion vulgaris.</title>
        <authorList>
            <person name="Aradska J."/>
            <person name="Bulat T."/>
            <person name="Smidak R."/>
            <person name="Sarate P."/>
            <person name="Gangsoo J."/>
            <person name="Sialana F."/>
            <person name="Bilban M."/>
            <person name="Lubec G."/>
        </authorList>
    </citation>
    <scope>NUCLEOTIDE SEQUENCE</scope>
    <source>
        <tissue evidence="1">Skin</tissue>
    </source>
</reference>
<protein>
    <submittedName>
        <fullName evidence="1">Uncharacterized protein</fullName>
    </submittedName>
</protein>
<organism evidence="1">
    <name type="scientific">Arion vulgaris</name>
    <dbReference type="NCBI Taxonomy" id="1028688"/>
    <lineage>
        <taxon>Eukaryota</taxon>
        <taxon>Metazoa</taxon>
        <taxon>Spiralia</taxon>
        <taxon>Lophotrochozoa</taxon>
        <taxon>Mollusca</taxon>
        <taxon>Gastropoda</taxon>
        <taxon>Heterobranchia</taxon>
        <taxon>Euthyneura</taxon>
        <taxon>Panpulmonata</taxon>
        <taxon>Eupulmonata</taxon>
        <taxon>Stylommatophora</taxon>
        <taxon>Helicina</taxon>
        <taxon>Arionoidea</taxon>
        <taxon>Arionidae</taxon>
        <taxon>Arion</taxon>
    </lineage>
</organism>
<dbReference type="EMBL" id="HACG01043529">
    <property type="protein sequence ID" value="CEK90394.1"/>
    <property type="molecule type" value="Transcribed_RNA"/>
</dbReference>
<evidence type="ECO:0000313" key="1">
    <source>
        <dbReference type="EMBL" id="CEK90394.1"/>
    </source>
</evidence>
<dbReference type="AlphaFoldDB" id="A0A0B7BAL1"/>
<accession>A0A0B7BAL1</accession>
<sequence length="66" mass="7826">MQFLFKPMTCRTHDKHLDLFATDIHFDVEINPVYKWIKLHKICISFENESGQRSSDQVNVLSEKES</sequence>
<gene>
    <name evidence="1" type="primary">ORF176534</name>
</gene>
<feature type="non-terminal residue" evidence="1">
    <location>
        <position position="66"/>
    </location>
</feature>